<name>A0A858PZE6_9RICK</name>
<dbReference type="AlphaFoldDB" id="A0A858PZE6"/>
<dbReference type="Proteomes" id="UP000500930">
    <property type="component" value="Chromosome"/>
</dbReference>
<sequence length="63" mass="7210">MYTETGIVSQEGGFCDKHHAFCLCGPCVDSLQSIVRGCDMLMTARFVPNSPYIRFLFIIWYKI</sequence>
<dbReference type="KEGG" id="aplt:ANPL_04375"/>
<proteinExistence type="predicted"/>
<protein>
    <submittedName>
        <fullName evidence="1">Uncharacterized protein</fullName>
    </submittedName>
</protein>
<reference evidence="1 2" key="1">
    <citation type="journal article" date="2020" name="Pathogens">
        <title>First Whole Genome Sequence of Anaplasma platys, an Obligate Intracellular Rickettsial Pathogen of Dogs.</title>
        <authorList>
            <person name="Llanes A."/>
            <person name="Rajeev S."/>
        </authorList>
    </citation>
    <scope>NUCLEOTIDE SEQUENCE [LARGE SCALE GENOMIC DNA]</scope>
    <source>
        <strain evidence="1 2">S3</strain>
    </source>
</reference>
<evidence type="ECO:0000313" key="2">
    <source>
        <dbReference type="Proteomes" id="UP000500930"/>
    </source>
</evidence>
<organism evidence="1 2">
    <name type="scientific">Anaplasma platys</name>
    <dbReference type="NCBI Taxonomy" id="949"/>
    <lineage>
        <taxon>Bacteria</taxon>
        <taxon>Pseudomonadati</taxon>
        <taxon>Pseudomonadota</taxon>
        <taxon>Alphaproteobacteria</taxon>
        <taxon>Rickettsiales</taxon>
        <taxon>Anaplasmataceae</taxon>
        <taxon>Anaplasma</taxon>
    </lineage>
</organism>
<gene>
    <name evidence="1" type="ORF">ANPL_04375</name>
</gene>
<evidence type="ECO:0000313" key="1">
    <source>
        <dbReference type="EMBL" id="QJC27918.1"/>
    </source>
</evidence>
<dbReference type="EMBL" id="CP046391">
    <property type="protein sequence ID" value="QJC27918.1"/>
    <property type="molecule type" value="Genomic_DNA"/>
</dbReference>
<keyword evidence="2" id="KW-1185">Reference proteome</keyword>
<accession>A0A858PZE6</accession>